<dbReference type="Pfam" id="PF00582">
    <property type="entry name" value="Usp"/>
    <property type="match status" value="1"/>
</dbReference>
<evidence type="ECO:0000259" key="2">
    <source>
        <dbReference type="Pfam" id="PF00582"/>
    </source>
</evidence>
<sequence length="284" mass="31425">MKLLIPPEEHNILFRHITVALDCSAHSNASLNAAAELARLMQADLTGIFVEDINLFRMADLPFSHEIRMYTAEPEKIDTVQLERSVKLQAREAESSLQRVAGECNVEYSFRVCRGVVPTEVIAAAPDEDLLVLGRSGRSPSCRKGLGSTARRALAEGKKPLLLMRPGFSASEGSLLVLYDGSEGAHLALSTAISLKKSGNTLHLLLLAESYEESLEMERELKQERALTNIAVEFHHLPLNNGKTVVRYIRMAASGLLILSDRMKLSRESVHDLVREIDYPVLLV</sequence>
<dbReference type="OrthoDB" id="189896at2"/>
<comment type="similarity">
    <text evidence="1">Belongs to the universal stress protein A family.</text>
</comment>
<dbReference type="InterPro" id="IPR006016">
    <property type="entry name" value="UspA"/>
</dbReference>
<proteinExistence type="inferred from homology"/>
<dbReference type="PRINTS" id="PR01438">
    <property type="entry name" value="UNVRSLSTRESS"/>
</dbReference>
<dbReference type="AlphaFoldDB" id="Q0YPE2"/>
<dbReference type="SUPFAM" id="SSF52402">
    <property type="entry name" value="Adenine nucleotide alpha hydrolases-like"/>
    <property type="match status" value="2"/>
</dbReference>
<dbReference type="Gene3D" id="3.40.50.12370">
    <property type="match status" value="1"/>
</dbReference>
<dbReference type="CDD" id="cd00293">
    <property type="entry name" value="USP-like"/>
    <property type="match status" value="1"/>
</dbReference>
<dbReference type="RefSeq" id="WP_006367229.1">
    <property type="nucleotide sequence ID" value="NZ_AASE01000029.1"/>
</dbReference>
<keyword evidence="4" id="KW-1185">Reference proteome</keyword>
<evidence type="ECO:0000256" key="1">
    <source>
        <dbReference type="ARBA" id="ARBA00008791"/>
    </source>
</evidence>
<accession>Q0YPE2</accession>
<dbReference type="EMBL" id="AASE01000029">
    <property type="protein sequence ID" value="EAT58151.1"/>
    <property type="molecule type" value="Genomic_DNA"/>
</dbReference>
<protein>
    <recommendedName>
        <fullName evidence="2">UspA domain-containing protein</fullName>
    </recommendedName>
</protein>
<evidence type="ECO:0000313" key="4">
    <source>
        <dbReference type="Proteomes" id="UP000004162"/>
    </source>
</evidence>
<gene>
    <name evidence="3" type="ORF">CferDRAFT_0158</name>
</gene>
<dbReference type="Proteomes" id="UP000004162">
    <property type="component" value="Unassembled WGS sequence"/>
</dbReference>
<reference evidence="3 4" key="2">
    <citation type="submission" date="2006-07" db="EMBL/GenBank/DDBJ databases">
        <title>Sequencing of the draft genome and assembly of Chlorobium ferroxidans DSM 13031.</title>
        <authorList>
            <consortium name="US DOE Joint Genome Institute (JGI-PGF)"/>
            <person name="Copeland A."/>
            <person name="Lucas S."/>
            <person name="Lapidus A."/>
            <person name="Barry K."/>
            <person name="Glavina del Rio T."/>
            <person name="Dalin E."/>
            <person name="Tice H."/>
            <person name="Bruce D."/>
            <person name="Pitluck S."/>
            <person name="Richardson P."/>
        </authorList>
    </citation>
    <scope>NUCLEOTIDE SEQUENCE [LARGE SCALE GENOMIC DNA]</scope>
    <source>
        <strain evidence="3 4">DSM 13031</strain>
    </source>
</reference>
<name>Q0YPE2_9CHLB</name>
<dbReference type="PANTHER" id="PTHR46268:SF15">
    <property type="entry name" value="UNIVERSAL STRESS PROTEIN HP_0031"/>
    <property type="match status" value="1"/>
</dbReference>
<dbReference type="PANTHER" id="PTHR46268">
    <property type="entry name" value="STRESS RESPONSE PROTEIN NHAX"/>
    <property type="match status" value="1"/>
</dbReference>
<feature type="domain" description="UspA" evidence="2">
    <location>
        <begin position="14"/>
        <end position="164"/>
    </location>
</feature>
<comment type="caution">
    <text evidence="3">The sequence shown here is derived from an EMBL/GenBank/DDBJ whole genome shotgun (WGS) entry which is preliminary data.</text>
</comment>
<evidence type="ECO:0000313" key="3">
    <source>
        <dbReference type="EMBL" id="EAT58151.1"/>
    </source>
</evidence>
<dbReference type="InterPro" id="IPR006015">
    <property type="entry name" value="Universal_stress_UspA"/>
</dbReference>
<reference evidence="3 4" key="1">
    <citation type="submission" date="2006-07" db="EMBL/GenBank/DDBJ databases">
        <title>Annotation of the draft genome assembly of Chlorobium ferroxidans DSM 13031.</title>
        <authorList>
            <consortium name="US DOE Joint Genome Institute (JGI-ORNL)"/>
            <person name="Larimer F."/>
            <person name="Land M."/>
            <person name="Hauser L."/>
        </authorList>
    </citation>
    <scope>NUCLEOTIDE SEQUENCE [LARGE SCALE GENOMIC DNA]</scope>
    <source>
        <strain evidence="3 4">DSM 13031</strain>
    </source>
</reference>
<organism evidence="3 4">
    <name type="scientific">Chlorobium ferrooxidans DSM 13031</name>
    <dbReference type="NCBI Taxonomy" id="377431"/>
    <lineage>
        <taxon>Bacteria</taxon>
        <taxon>Pseudomonadati</taxon>
        <taxon>Chlorobiota</taxon>
        <taxon>Chlorobiia</taxon>
        <taxon>Chlorobiales</taxon>
        <taxon>Chlorobiaceae</taxon>
        <taxon>Chlorobium/Pelodictyon group</taxon>
        <taxon>Chlorobium</taxon>
    </lineage>
</organism>